<feature type="region of interest" description="Disordered" evidence="1">
    <location>
        <begin position="195"/>
        <end position="229"/>
    </location>
</feature>
<dbReference type="PANTHER" id="PTHR43415">
    <property type="entry name" value="SPERMIDINE N(1)-ACETYLTRANSFERASE"/>
    <property type="match status" value="1"/>
</dbReference>
<accession>A0ABR0F221</accession>
<keyword evidence="2" id="KW-1133">Transmembrane helix</keyword>
<protein>
    <recommendedName>
        <fullName evidence="3">N-acetyltransferase domain-containing protein</fullName>
    </recommendedName>
</protein>
<keyword evidence="2" id="KW-0812">Transmembrane</keyword>
<dbReference type="PROSITE" id="PS51186">
    <property type="entry name" value="GNAT"/>
    <property type="match status" value="1"/>
</dbReference>
<dbReference type="PANTHER" id="PTHR43415:SF3">
    <property type="entry name" value="GNAT-FAMILY ACETYLTRANSFERASE"/>
    <property type="match status" value="1"/>
</dbReference>
<evidence type="ECO:0000313" key="5">
    <source>
        <dbReference type="Proteomes" id="UP001305779"/>
    </source>
</evidence>
<dbReference type="Pfam" id="PF00583">
    <property type="entry name" value="Acetyltransf_1"/>
    <property type="match status" value="1"/>
</dbReference>
<feature type="domain" description="N-acetyltransferase" evidence="3">
    <location>
        <begin position="30"/>
        <end position="191"/>
    </location>
</feature>
<proteinExistence type="predicted"/>
<gene>
    <name evidence="4" type="ORF">PRZ48_001233</name>
</gene>
<evidence type="ECO:0000259" key="3">
    <source>
        <dbReference type="PROSITE" id="PS51186"/>
    </source>
</evidence>
<feature type="compositionally biased region" description="Polar residues" evidence="1">
    <location>
        <begin position="201"/>
        <end position="223"/>
    </location>
</feature>
<dbReference type="Gene3D" id="3.40.630.30">
    <property type="match status" value="1"/>
</dbReference>
<name>A0ABR0F221_ZASCE</name>
<reference evidence="4 5" key="1">
    <citation type="journal article" date="2023" name="G3 (Bethesda)">
        <title>A chromosome-level genome assembly of Zasmidium syzygii isolated from banana leaves.</title>
        <authorList>
            <person name="van Westerhoven A.C."/>
            <person name="Mehrabi R."/>
            <person name="Talebi R."/>
            <person name="Steentjes M.B.F."/>
            <person name="Corcolon B."/>
            <person name="Chong P.A."/>
            <person name="Kema G.H.J."/>
            <person name="Seidl M.F."/>
        </authorList>
    </citation>
    <scope>NUCLEOTIDE SEQUENCE [LARGE SCALE GENOMIC DNA]</scope>
    <source>
        <strain evidence="4 5">P124</strain>
    </source>
</reference>
<evidence type="ECO:0000256" key="1">
    <source>
        <dbReference type="SAM" id="MobiDB-lite"/>
    </source>
</evidence>
<keyword evidence="2" id="KW-0472">Membrane</keyword>
<dbReference type="InterPro" id="IPR000182">
    <property type="entry name" value="GNAT_dom"/>
</dbReference>
<dbReference type="SUPFAM" id="SSF55729">
    <property type="entry name" value="Acyl-CoA N-acyltransferases (Nat)"/>
    <property type="match status" value="1"/>
</dbReference>
<comment type="caution">
    <text evidence="4">The sequence shown here is derived from an EMBL/GenBank/DDBJ whole genome shotgun (WGS) entry which is preliminary data.</text>
</comment>
<feature type="transmembrane region" description="Helical" evidence="2">
    <location>
        <begin position="299"/>
        <end position="324"/>
    </location>
</feature>
<dbReference type="CDD" id="cd04301">
    <property type="entry name" value="NAT_SF"/>
    <property type="match status" value="1"/>
</dbReference>
<feature type="region of interest" description="Disordered" evidence="1">
    <location>
        <begin position="408"/>
        <end position="437"/>
    </location>
</feature>
<evidence type="ECO:0000256" key="2">
    <source>
        <dbReference type="SAM" id="Phobius"/>
    </source>
</evidence>
<keyword evidence="5" id="KW-1185">Reference proteome</keyword>
<dbReference type="InterPro" id="IPR016181">
    <property type="entry name" value="Acyl_CoA_acyltransferase"/>
</dbReference>
<sequence length="539" mass="58770">MYYTDRLMLRAFDLRADEKVVAQMFNVMGAEVPRADQYDAKKFIESVKARTNGVPSWVISLKPAKEESPESLGPDDDLFIKDGKVRYPMIGMLNLGGSPQMSYVNRIMRFGINFTKEHQDKGYGTELLTWAIDYMFGSLGIHKCELDVSSDNPRAIHVYEKVGFVKEGVLRSNYLKNGKWLDNIKMGLLEDEWRAGKAAKSSPQGTPKSRSKQLNIPQHNPASTAPKMSFDLEKGAGASNASVQQPTAARISNFPPTYEQHVNDNMRNFDSEFQEVKLREFDGIQDPKPSQRKRKCPTWVWLLTGISILLIIAALLGGLIIHYMNKQNSHDNKVSTTPPSVITTALTSTEVTSQTPLATRAEQTTTISPTTMTVYITETPPAPSTQVVMTTIIPSTSTPSIATVFSTTTASSSESTSSSSTSSSTTSSSTSTTSILTTSTINPSEAALRSSIAAENSRISDKLIPSPIPTTEISTTTATEVSISTPPPEPSKTLIPMPGGEIGRCGVPGQSCNGKREIEVRDREEFYIGVCGLPGQSCN</sequence>
<dbReference type="EMBL" id="JAXOVC010000001">
    <property type="protein sequence ID" value="KAK4507498.1"/>
    <property type="molecule type" value="Genomic_DNA"/>
</dbReference>
<evidence type="ECO:0000313" key="4">
    <source>
        <dbReference type="EMBL" id="KAK4507498.1"/>
    </source>
</evidence>
<dbReference type="Proteomes" id="UP001305779">
    <property type="component" value="Unassembled WGS sequence"/>
</dbReference>
<organism evidence="4 5">
    <name type="scientific">Zasmidium cellare</name>
    <name type="common">Wine cellar mold</name>
    <name type="synonym">Racodium cellare</name>
    <dbReference type="NCBI Taxonomy" id="395010"/>
    <lineage>
        <taxon>Eukaryota</taxon>
        <taxon>Fungi</taxon>
        <taxon>Dikarya</taxon>
        <taxon>Ascomycota</taxon>
        <taxon>Pezizomycotina</taxon>
        <taxon>Dothideomycetes</taxon>
        <taxon>Dothideomycetidae</taxon>
        <taxon>Mycosphaerellales</taxon>
        <taxon>Mycosphaerellaceae</taxon>
        <taxon>Zasmidium</taxon>
    </lineage>
</organism>